<dbReference type="PIRSF" id="PIRSF037238">
    <property type="entry name" value="Carboxypeptidase_G2"/>
    <property type="match status" value="1"/>
</dbReference>
<proteinExistence type="predicted"/>
<dbReference type="InterPro" id="IPR002933">
    <property type="entry name" value="Peptidase_M20"/>
</dbReference>
<reference evidence="6" key="1">
    <citation type="submission" date="2020-05" db="EMBL/GenBank/DDBJ databases">
        <authorList>
            <person name="Chiriac C."/>
            <person name="Salcher M."/>
            <person name="Ghai R."/>
            <person name="Kavagutti S V."/>
        </authorList>
    </citation>
    <scope>NUCLEOTIDE SEQUENCE</scope>
</reference>
<name>A0A6J6ELL8_9ZZZZ</name>
<evidence type="ECO:0000256" key="2">
    <source>
        <dbReference type="ARBA" id="ARBA00022723"/>
    </source>
</evidence>
<dbReference type="PANTHER" id="PTHR43808:SF9">
    <property type="entry name" value="BLL0789 PROTEIN"/>
    <property type="match status" value="1"/>
</dbReference>
<dbReference type="EMBL" id="CAEZTT010000055">
    <property type="protein sequence ID" value="CAB4576299.1"/>
    <property type="molecule type" value="Genomic_DNA"/>
</dbReference>
<evidence type="ECO:0000313" key="6">
    <source>
        <dbReference type="EMBL" id="CAB4576299.1"/>
    </source>
</evidence>
<evidence type="ECO:0000259" key="5">
    <source>
        <dbReference type="Pfam" id="PF07687"/>
    </source>
</evidence>
<dbReference type="SUPFAM" id="SSF55031">
    <property type="entry name" value="Bacterial exopeptidase dimerisation domain"/>
    <property type="match status" value="1"/>
</dbReference>
<dbReference type="Pfam" id="PF07687">
    <property type="entry name" value="M20_dimer"/>
    <property type="match status" value="1"/>
</dbReference>
<protein>
    <submittedName>
        <fullName evidence="6">Unannotated protein</fullName>
    </submittedName>
</protein>
<dbReference type="GO" id="GO:0046872">
    <property type="term" value="F:metal ion binding"/>
    <property type="evidence" value="ECO:0007669"/>
    <property type="project" value="UniProtKB-KW"/>
</dbReference>
<dbReference type="SUPFAM" id="SSF53187">
    <property type="entry name" value="Zn-dependent exopeptidases"/>
    <property type="match status" value="1"/>
</dbReference>
<dbReference type="PANTHER" id="PTHR43808">
    <property type="entry name" value="ACETYLORNITHINE DEACETYLASE"/>
    <property type="match status" value="1"/>
</dbReference>
<feature type="domain" description="Peptidase M20 dimerisation" evidence="5">
    <location>
        <begin position="162"/>
        <end position="257"/>
    </location>
</feature>
<dbReference type="InterPro" id="IPR017150">
    <property type="entry name" value="Pept_M20_glutamate_carboxypep"/>
</dbReference>
<dbReference type="Gene3D" id="3.40.630.10">
    <property type="entry name" value="Zn peptidases"/>
    <property type="match status" value="1"/>
</dbReference>
<keyword evidence="3" id="KW-0378">Hydrolase</keyword>
<dbReference type="Pfam" id="PF01546">
    <property type="entry name" value="Peptidase_M20"/>
    <property type="match status" value="1"/>
</dbReference>
<dbReference type="Gene3D" id="3.30.70.360">
    <property type="match status" value="1"/>
</dbReference>
<comment type="cofactor">
    <cofactor evidence="1">
        <name>Zn(2+)</name>
        <dbReference type="ChEBI" id="CHEBI:29105"/>
    </cofactor>
</comment>
<dbReference type="PROSITE" id="PS00758">
    <property type="entry name" value="ARGE_DAPE_CPG2_1"/>
    <property type="match status" value="1"/>
</dbReference>
<dbReference type="InterPro" id="IPR011650">
    <property type="entry name" value="Peptidase_M20_dimer"/>
</dbReference>
<sequence>MVNLNTVLADMQTLIETESPSADLDACARVVQVANEMLTQRLGSPGKVINVAGRDHLWWGAEQPKVLVLGHIDTVWPIGTLAEIPFAINGDKLTGPGCVDMKSGVVQGIHAIAAANLPGVAYLLTTDEEIGSETSRGLIEQAAASAVAVLVLECAQHEALKTARKGTSNYEIVAHGLAAHAGLEPEKGINAGLAISEIALSVSKIGSAELGTTVTPTVIKAGTTTNTVPALAELSIDVRAWSATEQQRVDSEIKSITSSIPGIKIEVKGGINRPPMETKLSMGLFSLAQEIAPEVGITNLANAEVGGASDGNFTAAIGIPTIDGLGAVGAGSHARTEWVSVSAIEPRVKLLAEMITRLLKA</sequence>
<keyword evidence="4" id="KW-0862">Zinc</keyword>
<dbReference type="InterPro" id="IPR036264">
    <property type="entry name" value="Bact_exopeptidase_dim_dom"/>
</dbReference>
<gene>
    <name evidence="6" type="ORF">UFOPK1726_00588</name>
</gene>
<dbReference type="InterPro" id="IPR001261">
    <property type="entry name" value="ArgE/DapE_CS"/>
</dbReference>
<organism evidence="6">
    <name type="scientific">freshwater metagenome</name>
    <dbReference type="NCBI Taxonomy" id="449393"/>
    <lineage>
        <taxon>unclassified sequences</taxon>
        <taxon>metagenomes</taxon>
        <taxon>ecological metagenomes</taxon>
    </lineage>
</organism>
<evidence type="ECO:0000256" key="3">
    <source>
        <dbReference type="ARBA" id="ARBA00022801"/>
    </source>
</evidence>
<dbReference type="GO" id="GO:0016787">
    <property type="term" value="F:hydrolase activity"/>
    <property type="evidence" value="ECO:0007669"/>
    <property type="project" value="UniProtKB-KW"/>
</dbReference>
<evidence type="ECO:0000256" key="4">
    <source>
        <dbReference type="ARBA" id="ARBA00022833"/>
    </source>
</evidence>
<dbReference type="InterPro" id="IPR050072">
    <property type="entry name" value="Peptidase_M20A"/>
</dbReference>
<dbReference type="AlphaFoldDB" id="A0A6J6ELL8"/>
<evidence type="ECO:0000256" key="1">
    <source>
        <dbReference type="ARBA" id="ARBA00001947"/>
    </source>
</evidence>
<accession>A0A6J6ELL8</accession>
<keyword evidence="2" id="KW-0479">Metal-binding</keyword>